<feature type="transmembrane region" description="Helical" evidence="1">
    <location>
        <begin position="6"/>
        <end position="27"/>
    </location>
</feature>
<accession>A0A227J244</accession>
<gene>
    <name evidence="2" type="ORF">CA163_30100</name>
</gene>
<dbReference type="Proteomes" id="UP000214596">
    <property type="component" value="Unassembled WGS sequence"/>
</dbReference>
<dbReference type="AlphaFoldDB" id="A0A227J244"/>
<keyword evidence="1" id="KW-0472">Membrane</keyword>
<feature type="non-terminal residue" evidence="2">
    <location>
        <position position="90"/>
    </location>
</feature>
<keyword evidence="1" id="KW-0812">Transmembrane</keyword>
<organism evidence="2 3">
    <name type="scientific">Vibrio parahaemolyticus</name>
    <dbReference type="NCBI Taxonomy" id="670"/>
    <lineage>
        <taxon>Bacteria</taxon>
        <taxon>Pseudomonadati</taxon>
        <taxon>Pseudomonadota</taxon>
        <taxon>Gammaproteobacteria</taxon>
        <taxon>Vibrionales</taxon>
        <taxon>Vibrionaceae</taxon>
        <taxon>Vibrio</taxon>
    </lineage>
</organism>
<evidence type="ECO:0000313" key="2">
    <source>
        <dbReference type="EMBL" id="OXE29156.1"/>
    </source>
</evidence>
<dbReference type="EMBL" id="NIXT01003564">
    <property type="protein sequence ID" value="OXE29156.1"/>
    <property type="molecule type" value="Genomic_DNA"/>
</dbReference>
<protein>
    <submittedName>
        <fullName evidence="2">Diguanylate phosphodiesterase</fullName>
    </submittedName>
</protein>
<keyword evidence="1" id="KW-1133">Transmembrane helix</keyword>
<name>A0A227J244_VIBPH</name>
<proteinExistence type="predicted"/>
<reference evidence="2 3" key="1">
    <citation type="journal article" date="2017" name="Appl. Environ. Microbiol.">
        <title>Parallel evolution of two clades of a major Atlantic endemic Vibrio parahaemolyticus pathogen lineage by independent acquisition of related pathogenicity islands.</title>
        <authorList>
            <person name="Xu F."/>
            <person name="Gonzalez-Escalona N."/>
            <person name="Drees K.P."/>
            <person name="Sebra R.P."/>
            <person name="Cooper V.S."/>
            <person name="Jones S.H."/>
            <person name="Whistler C.A."/>
        </authorList>
    </citation>
    <scope>NUCLEOTIDE SEQUENCE [LARGE SCALE GENOMIC DNA]</scope>
    <source>
        <strain evidence="2 3">MAVP-3</strain>
    </source>
</reference>
<evidence type="ECO:0000313" key="3">
    <source>
        <dbReference type="Proteomes" id="UP000214596"/>
    </source>
</evidence>
<evidence type="ECO:0000256" key="1">
    <source>
        <dbReference type="SAM" id="Phobius"/>
    </source>
</evidence>
<sequence length="90" mass="10439">MANKTIRNAILIGLVPIIIFAVAFNALSNLYVGHIKEAKIETLVKYLNQRSTFLESAITKQIAQLDFNCQSDDMKVLRDPRYYNRYIRFI</sequence>
<comment type="caution">
    <text evidence="2">The sequence shown here is derived from an EMBL/GenBank/DDBJ whole genome shotgun (WGS) entry which is preliminary data.</text>
</comment>